<dbReference type="GO" id="GO:0035556">
    <property type="term" value="P:intracellular signal transduction"/>
    <property type="evidence" value="ECO:0007669"/>
    <property type="project" value="TreeGrafter"/>
</dbReference>
<sequence length="316" mass="34890">MRPVSPVSCSDSQAWRKDEPSPSPLSVPGTWRHRVSPAAEPELVGGRRQQLPPLLLYPFCPSCAQHPFLEAPEEEEEEEDKYELPPCEALLRHLTPAHLSGTEEDSLYSGEGWEVEAERWGSGRTGGSPQGKRARVLLPPLLFGLGQRGEVSAGTCMDSAWGRPTGTQITARHRGILCSPFPIWCPGISLICWVCVQEGNLLGQPWYSGNCDRHAAESALLRCQKDGAYTVRPSSGPHGTQPFTLAVLLHGRVFNIPIRRLADGRHYALGREGRNHEELFSSVAAMVQHYTQHPLPLLDRQSGSRQLTCLLFPTKP</sequence>
<protein>
    <recommendedName>
        <fullName evidence="4">SH2 domain-containing protein</fullName>
    </recommendedName>
</protein>
<organism evidence="5 6">
    <name type="scientific">Ovis ammon polii</name>
    <dbReference type="NCBI Taxonomy" id="230172"/>
    <lineage>
        <taxon>Eukaryota</taxon>
        <taxon>Metazoa</taxon>
        <taxon>Chordata</taxon>
        <taxon>Craniata</taxon>
        <taxon>Vertebrata</taxon>
        <taxon>Euteleostomi</taxon>
        <taxon>Mammalia</taxon>
        <taxon>Eutheria</taxon>
        <taxon>Laurasiatheria</taxon>
        <taxon>Artiodactyla</taxon>
        <taxon>Ruminantia</taxon>
        <taxon>Pecora</taxon>
        <taxon>Bovidae</taxon>
        <taxon>Caprinae</taxon>
        <taxon>Ovis</taxon>
    </lineage>
</organism>
<keyword evidence="1 2" id="KW-0727">SH2 domain</keyword>
<dbReference type="PANTHER" id="PTHR14098">
    <property type="entry name" value="SH2 DOMAIN CONTAINING PROTEIN"/>
    <property type="match status" value="1"/>
</dbReference>
<dbReference type="FunFam" id="3.30.505.10:FF:000016">
    <property type="entry name" value="B-cell linker protein isoform 2"/>
    <property type="match status" value="1"/>
</dbReference>
<name>A0AAD4UNK5_OVIAM</name>
<dbReference type="GO" id="GO:0007169">
    <property type="term" value="P:cell surface receptor protein tyrosine kinase signaling pathway"/>
    <property type="evidence" value="ECO:0007669"/>
    <property type="project" value="TreeGrafter"/>
</dbReference>
<comment type="caution">
    <text evidence="5">The sequence shown here is derived from an EMBL/GenBank/DDBJ whole genome shotgun (WGS) entry which is preliminary data.</text>
</comment>
<evidence type="ECO:0000259" key="4">
    <source>
        <dbReference type="PROSITE" id="PS50001"/>
    </source>
</evidence>
<keyword evidence="6" id="KW-1185">Reference proteome</keyword>
<accession>A0AAD4UNK5</accession>
<dbReference type="SUPFAM" id="SSF55550">
    <property type="entry name" value="SH2 domain"/>
    <property type="match status" value="1"/>
</dbReference>
<evidence type="ECO:0000256" key="2">
    <source>
        <dbReference type="PROSITE-ProRule" id="PRU00191"/>
    </source>
</evidence>
<dbReference type="Proteomes" id="UP001214576">
    <property type="component" value="Unassembled WGS sequence"/>
</dbReference>
<dbReference type="InterPro" id="IPR000980">
    <property type="entry name" value="SH2"/>
</dbReference>
<dbReference type="InterPro" id="IPR051751">
    <property type="entry name" value="Immunoreceptor_sig_adapters"/>
</dbReference>
<dbReference type="AlphaFoldDB" id="A0AAD4UNK5"/>
<dbReference type="PANTHER" id="PTHR14098:SF16">
    <property type="entry name" value="SH2 DOMAIN-CONTAINING PROTEIN 6"/>
    <property type="match status" value="1"/>
</dbReference>
<dbReference type="PROSITE" id="PS50001">
    <property type="entry name" value="SH2"/>
    <property type="match status" value="1"/>
</dbReference>
<dbReference type="InterPro" id="IPR036860">
    <property type="entry name" value="SH2_dom_sf"/>
</dbReference>
<dbReference type="PRINTS" id="PR00401">
    <property type="entry name" value="SH2DOMAIN"/>
</dbReference>
<dbReference type="Pfam" id="PF00017">
    <property type="entry name" value="SH2"/>
    <property type="match status" value="1"/>
</dbReference>
<proteinExistence type="predicted"/>
<dbReference type="EMBL" id="JAKZEL010000002">
    <property type="protein sequence ID" value="KAI4547129.1"/>
    <property type="molecule type" value="Genomic_DNA"/>
</dbReference>
<dbReference type="SMART" id="SM00252">
    <property type="entry name" value="SH2"/>
    <property type="match status" value="1"/>
</dbReference>
<dbReference type="GO" id="GO:0005737">
    <property type="term" value="C:cytoplasm"/>
    <property type="evidence" value="ECO:0007669"/>
    <property type="project" value="UniProtKB-ARBA"/>
</dbReference>
<evidence type="ECO:0000313" key="6">
    <source>
        <dbReference type="Proteomes" id="UP001214576"/>
    </source>
</evidence>
<feature type="region of interest" description="Disordered" evidence="3">
    <location>
        <begin position="1"/>
        <end position="46"/>
    </location>
</feature>
<feature type="domain" description="SH2" evidence="4">
    <location>
        <begin position="206"/>
        <end position="314"/>
    </location>
</feature>
<evidence type="ECO:0000313" key="5">
    <source>
        <dbReference type="EMBL" id="KAI4547129.1"/>
    </source>
</evidence>
<gene>
    <name evidence="5" type="ORF">MG293_003684</name>
</gene>
<dbReference type="Gene3D" id="3.30.505.10">
    <property type="entry name" value="SH2 domain"/>
    <property type="match status" value="1"/>
</dbReference>
<reference evidence="5" key="1">
    <citation type="submission" date="2022-03" db="EMBL/GenBank/DDBJ databases">
        <title>Genomic analyses of argali, domestic sheep and their hybrids provide insights into chromosomal evolution, heterosis and genetic basis of agronomic traits.</title>
        <authorList>
            <person name="Li M."/>
        </authorList>
    </citation>
    <scope>NUCLEOTIDE SEQUENCE</scope>
    <source>
        <strain evidence="5">CAU-MHL-2022a</strain>
        <tissue evidence="5">Skin</tissue>
    </source>
</reference>
<evidence type="ECO:0000256" key="1">
    <source>
        <dbReference type="ARBA" id="ARBA00022999"/>
    </source>
</evidence>
<evidence type="ECO:0000256" key="3">
    <source>
        <dbReference type="SAM" id="MobiDB-lite"/>
    </source>
</evidence>